<reference evidence="8 9" key="1">
    <citation type="submission" date="2018-03" db="EMBL/GenBank/DDBJ databases">
        <title>Genomic Encyclopedia of Type Strains, Phase III (KMG-III): the genomes of soil and plant-associated and newly described type strains.</title>
        <authorList>
            <person name="Whitman W."/>
        </authorList>
    </citation>
    <scope>NUCLEOTIDE SEQUENCE [LARGE SCALE GENOMIC DNA]</scope>
    <source>
        <strain evidence="8 9">CGMCC 1.12484</strain>
    </source>
</reference>
<feature type="transmembrane region" description="Helical" evidence="6">
    <location>
        <begin position="65"/>
        <end position="84"/>
    </location>
</feature>
<dbReference type="EMBL" id="PVTL01000001">
    <property type="protein sequence ID" value="PRY70579.1"/>
    <property type="molecule type" value="Genomic_DNA"/>
</dbReference>
<feature type="transmembrane region" description="Helical" evidence="6">
    <location>
        <begin position="267"/>
        <end position="286"/>
    </location>
</feature>
<evidence type="ECO:0000256" key="4">
    <source>
        <dbReference type="ARBA" id="ARBA00022989"/>
    </source>
</evidence>
<comment type="similarity">
    <text evidence="2">Belongs to the EamA transporter family.</text>
</comment>
<dbReference type="InterPro" id="IPR000620">
    <property type="entry name" value="EamA_dom"/>
</dbReference>
<comment type="caution">
    <text evidence="8">The sequence shown here is derived from an EMBL/GenBank/DDBJ whole genome shotgun (WGS) entry which is preliminary data.</text>
</comment>
<feature type="domain" description="EamA" evidence="7">
    <location>
        <begin position="151"/>
        <end position="283"/>
    </location>
</feature>
<dbReference type="InterPro" id="IPR050638">
    <property type="entry name" value="AA-Vitamin_Transporters"/>
</dbReference>
<keyword evidence="9" id="KW-1185">Reference proteome</keyword>
<evidence type="ECO:0000313" key="8">
    <source>
        <dbReference type="EMBL" id="PRY70579.1"/>
    </source>
</evidence>
<keyword evidence="3 6" id="KW-0812">Transmembrane</keyword>
<dbReference type="PANTHER" id="PTHR32322:SF2">
    <property type="entry name" value="EAMA DOMAIN-CONTAINING PROTEIN"/>
    <property type="match status" value="1"/>
</dbReference>
<feature type="transmembrane region" description="Helical" evidence="6">
    <location>
        <begin position="118"/>
        <end position="138"/>
    </location>
</feature>
<evidence type="ECO:0000256" key="3">
    <source>
        <dbReference type="ARBA" id="ARBA00022692"/>
    </source>
</evidence>
<dbReference type="InterPro" id="IPR037185">
    <property type="entry name" value="EmrE-like"/>
</dbReference>
<sequence>MEANLRWIAVTAIAPVAWGSTYFVTRNFLPADYPLYGAVLRALPAGLLLLLVVRTRPRGAWWWKSAVLGALNVGAFFVLVYVAAQLLPSSIASTLMALSAAMMMLCAWPLLGEAPRVLASIGAATGFAGVCCVLLTGTGAAGANLPGANLAGALASLAAMALSSVGYVLTKRWNSGVSVLALTSWQLIAGGLVVLPFAVLFEGGLPVLDPPALVGFGYVTVVATAIAFAAWFAGLRHLSAATVGLIGLLNPLTGVALGMVVAGENLAGLQVVGMVLVLVAIVLGLPQRRPRLTLQREGHGH</sequence>
<evidence type="ECO:0000256" key="1">
    <source>
        <dbReference type="ARBA" id="ARBA00004141"/>
    </source>
</evidence>
<keyword evidence="4 6" id="KW-1133">Transmembrane helix</keyword>
<dbReference type="SUPFAM" id="SSF103481">
    <property type="entry name" value="Multidrug resistance efflux transporter EmrE"/>
    <property type="match status" value="2"/>
</dbReference>
<protein>
    <submittedName>
        <fullName evidence="8">Putative blue pigment (Indigoidine) exporter</fullName>
    </submittedName>
</protein>
<evidence type="ECO:0000256" key="2">
    <source>
        <dbReference type="ARBA" id="ARBA00007362"/>
    </source>
</evidence>
<feature type="transmembrane region" description="Helical" evidence="6">
    <location>
        <begin position="213"/>
        <end position="233"/>
    </location>
</feature>
<keyword evidence="5 6" id="KW-0472">Membrane</keyword>
<evidence type="ECO:0000259" key="7">
    <source>
        <dbReference type="Pfam" id="PF00892"/>
    </source>
</evidence>
<proteinExistence type="inferred from homology"/>
<organism evidence="8 9">
    <name type="scientific">Glaciihabitans tibetensis</name>
    <dbReference type="NCBI Taxonomy" id="1266600"/>
    <lineage>
        <taxon>Bacteria</taxon>
        <taxon>Bacillati</taxon>
        <taxon>Actinomycetota</taxon>
        <taxon>Actinomycetes</taxon>
        <taxon>Micrococcales</taxon>
        <taxon>Microbacteriaceae</taxon>
        <taxon>Glaciihabitans</taxon>
    </lineage>
</organism>
<feature type="transmembrane region" description="Helical" evidence="6">
    <location>
        <begin position="240"/>
        <end position="261"/>
    </location>
</feature>
<evidence type="ECO:0000256" key="5">
    <source>
        <dbReference type="ARBA" id="ARBA00023136"/>
    </source>
</evidence>
<comment type="subcellular location">
    <subcellularLocation>
        <location evidence="1">Membrane</location>
        <topology evidence="1">Multi-pass membrane protein</topology>
    </subcellularLocation>
</comment>
<dbReference type="Pfam" id="PF00892">
    <property type="entry name" value="EamA"/>
    <property type="match status" value="2"/>
</dbReference>
<gene>
    <name evidence="8" type="ORF">B0I08_101716</name>
</gene>
<name>A0A2T0VK64_9MICO</name>
<dbReference type="Proteomes" id="UP000237983">
    <property type="component" value="Unassembled WGS sequence"/>
</dbReference>
<dbReference type="GO" id="GO:0016020">
    <property type="term" value="C:membrane"/>
    <property type="evidence" value="ECO:0007669"/>
    <property type="project" value="UniProtKB-SubCell"/>
</dbReference>
<feature type="transmembrane region" description="Helical" evidence="6">
    <location>
        <begin position="35"/>
        <end position="53"/>
    </location>
</feature>
<feature type="domain" description="EamA" evidence="7">
    <location>
        <begin position="6"/>
        <end position="134"/>
    </location>
</feature>
<dbReference type="OrthoDB" id="5430053at2"/>
<evidence type="ECO:0000313" key="9">
    <source>
        <dbReference type="Proteomes" id="UP000237983"/>
    </source>
</evidence>
<evidence type="ECO:0000256" key="6">
    <source>
        <dbReference type="SAM" id="Phobius"/>
    </source>
</evidence>
<dbReference type="PANTHER" id="PTHR32322">
    <property type="entry name" value="INNER MEMBRANE TRANSPORTER"/>
    <property type="match status" value="1"/>
</dbReference>
<feature type="transmembrane region" description="Helical" evidence="6">
    <location>
        <begin position="150"/>
        <end position="170"/>
    </location>
</feature>
<dbReference type="AlphaFoldDB" id="A0A2T0VK64"/>
<feature type="transmembrane region" description="Helical" evidence="6">
    <location>
        <begin position="177"/>
        <end position="201"/>
    </location>
</feature>
<feature type="transmembrane region" description="Helical" evidence="6">
    <location>
        <begin position="90"/>
        <end position="111"/>
    </location>
</feature>
<accession>A0A2T0VK64</accession>
<dbReference type="RefSeq" id="WP_106209792.1">
    <property type="nucleotide sequence ID" value="NZ_PVTL01000001.1"/>
</dbReference>